<sequence>MTFLTFPFRKSESSCMRIPGAHLWKFYNKRINSHGYKHTYI</sequence>
<name>A0A0E9V1E1_ANGAN</name>
<protein>
    <submittedName>
        <fullName evidence="1">Uncharacterized protein</fullName>
    </submittedName>
</protein>
<evidence type="ECO:0000313" key="1">
    <source>
        <dbReference type="EMBL" id="JAH71862.1"/>
    </source>
</evidence>
<accession>A0A0E9V1E1</accession>
<proteinExistence type="predicted"/>
<reference evidence="1" key="1">
    <citation type="submission" date="2014-11" db="EMBL/GenBank/DDBJ databases">
        <authorList>
            <person name="Amaro Gonzalez C."/>
        </authorList>
    </citation>
    <scope>NUCLEOTIDE SEQUENCE</scope>
</reference>
<organism evidence="1">
    <name type="scientific">Anguilla anguilla</name>
    <name type="common">European freshwater eel</name>
    <name type="synonym">Muraena anguilla</name>
    <dbReference type="NCBI Taxonomy" id="7936"/>
    <lineage>
        <taxon>Eukaryota</taxon>
        <taxon>Metazoa</taxon>
        <taxon>Chordata</taxon>
        <taxon>Craniata</taxon>
        <taxon>Vertebrata</taxon>
        <taxon>Euteleostomi</taxon>
        <taxon>Actinopterygii</taxon>
        <taxon>Neopterygii</taxon>
        <taxon>Teleostei</taxon>
        <taxon>Anguilliformes</taxon>
        <taxon>Anguillidae</taxon>
        <taxon>Anguilla</taxon>
    </lineage>
</organism>
<dbReference type="AlphaFoldDB" id="A0A0E9V1E1"/>
<dbReference type="EMBL" id="GBXM01036715">
    <property type="protein sequence ID" value="JAH71862.1"/>
    <property type="molecule type" value="Transcribed_RNA"/>
</dbReference>
<reference evidence="1" key="2">
    <citation type="journal article" date="2015" name="Fish Shellfish Immunol.">
        <title>Early steps in the European eel (Anguilla anguilla)-Vibrio vulnificus interaction in the gills: Role of the RtxA13 toxin.</title>
        <authorList>
            <person name="Callol A."/>
            <person name="Pajuelo D."/>
            <person name="Ebbesson L."/>
            <person name="Teles M."/>
            <person name="MacKenzie S."/>
            <person name="Amaro C."/>
        </authorList>
    </citation>
    <scope>NUCLEOTIDE SEQUENCE</scope>
</reference>